<dbReference type="GO" id="GO:0016787">
    <property type="term" value="F:hydrolase activity"/>
    <property type="evidence" value="ECO:0007669"/>
    <property type="project" value="UniProtKB-KW"/>
</dbReference>
<reference evidence="4 5" key="1">
    <citation type="submission" date="2022-05" db="EMBL/GenBank/DDBJ databases">
        <title>A multi-omics perspective on studying reproductive biology in Daphnia sinensis.</title>
        <authorList>
            <person name="Jia J."/>
        </authorList>
    </citation>
    <scope>NUCLEOTIDE SEQUENCE [LARGE SCALE GENOMIC DNA]</scope>
    <source>
        <strain evidence="4 5">WSL</strain>
    </source>
</reference>
<dbReference type="PANTHER" id="PTHR43798">
    <property type="entry name" value="MONOACYLGLYCEROL LIPASE"/>
    <property type="match status" value="1"/>
</dbReference>
<organism evidence="4 5">
    <name type="scientific">Daphnia sinensis</name>
    <dbReference type="NCBI Taxonomy" id="1820382"/>
    <lineage>
        <taxon>Eukaryota</taxon>
        <taxon>Metazoa</taxon>
        <taxon>Ecdysozoa</taxon>
        <taxon>Arthropoda</taxon>
        <taxon>Crustacea</taxon>
        <taxon>Branchiopoda</taxon>
        <taxon>Diplostraca</taxon>
        <taxon>Cladocera</taxon>
        <taxon>Anomopoda</taxon>
        <taxon>Daphniidae</taxon>
        <taxon>Daphnia</taxon>
        <taxon>Daphnia similis group</taxon>
    </lineage>
</organism>
<comment type="similarity">
    <text evidence="1">Belongs to the AB hydrolase superfamily.</text>
</comment>
<dbReference type="AlphaFoldDB" id="A0AAD5Q2Y0"/>
<dbReference type="InterPro" id="IPR029058">
    <property type="entry name" value="AB_hydrolase_fold"/>
</dbReference>
<evidence type="ECO:0000256" key="2">
    <source>
        <dbReference type="ARBA" id="ARBA00022801"/>
    </source>
</evidence>
<evidence type="ECO:0000313" key="5">
    <source>
        <dbReference type="Proteomes" id="UP000820818"/>
    </source>
</evidence>
<dbReference type="Proteomes" id="UP000820818">
    <property type="component" value="Linkage Group LG1"/>
</dbReference>
<feature type="domain" description="AB hydrolase-1" evidence="3">
    <location>
        <begin position="66"/>
        <end position="179"/>
    </location>
</feature>
<dbReference type="PRINTS" id="PR00111">
    <property type="entry name" value="ABHYDROLASE"/>
</dbReference>
<keyword evidence="2" id="KW-0378">Hydrolase</keyword>
<evidence type="ECO:0000313" key="4">
    <source>
        <dbReference type="EMBL" id="KAI9564885.1"/>
    </source>
</evidence>
<dbReference type="GO" id="GO:0016020">
    <property type="term" value="C:membrane"/>
    <property type="evidence" value="ECO:0007669"/>
    <property type="project" value="TreeGrafter"/>
</dbReference>
<protein>
    <recommendedName>
        <fullName evidence="3">AB hydrolase-1 domain-containing protein</fullName>
    </recommendedName>
</protein>
<dbReference type="PANTHER" id="PTHR43798:SF14">
    <property type="entry name" value="SERINE HYDROLASE-LIKE PROTEIN DDB_G0286239"/>
    <property type="match status" value="1"/>
</dbReference>
<accession>A0AAD5Q2Y0</accession>
<evidence type="ECO:0000259" key="3">
    <source>
        <dbReference type="Pfam" id="PF00561"/>
    </source>
</evidence>
<dbReference type="Gene3D" id="3.40.50.1820">
    <property type="entry name" value="alpha/beta hydrolase"/>
    <property type="match status" value="1"/>
</dbReference>
<dbReference type="Pfam" id="PF00561">
    <property type="entry name" value="Abhydrolase_1"/>
    <property type="match status" value="1"/>
</dbReference>
<gene>
    <name evidence="4" type="ORF">GHT06_008626</name>
</gene>
<proteinExistence type="inferred from homology"/>
<comment type="caution">
    <text evidence="4">The sequence shown here is derived from an EMBL/GenBank/DDBJ whole genome shotgun (WGS) entry which is preliminary data.</text>
</comment>
<dbReference type="InterPro" id="IPR050266">
    <property type="entry name" value="AB_hydrolase_sf"/>
</dbReference>
<dbReference type="InterPro" id="IPR000073">
    <property type="entry name" value="AB_hydrolase_1"/>
</dbReference>
<sequence length="336" mass="37836">MANESENKLLFRMHHIIPRGLASYFKNPDSEITELETLPSPPEEIEIQMTWGKVAAKAWGPVNGRPVIAIHGWLDNCGTFDTLIPLLPKDLRIIAVDIPGHGFSSHFPPDIAYNYVDTLLAVERMFERFQWKKCSFLVHSLGGATAMLYAGVFPEKVEKVICLDIIRATPTISATVDVRLRKTVGKLLKYEAAIIAGPEEPISYDLAVERWVSGTFGSLDEKACRILCQRGLKKVDGGYVFSRDRRLLAAPLAFIPKEDQLILARKTTADVLVIKFIDGPYFEDPEDYQEHMEALRTSSKCVRYVEIEGKHHTHLTHPETVAPIINDFLSYRSDSV</sequence>
<dbReference type="SUPFAM" id="SSF53474">
    <property type="entry name" value="alpha/beta-Hydrolases"/>
    <property type="match status" value="1"/>
</dbReference>
<evidence type="ECO:0000256" key="1">
    <source>
        <dbReference type="ARBA" id="ARBA00008645"/>
    </source>
</evidence>
<dbReference type="EMBL" id="WJBH02000001">
    <property type="protein sequence ID" value="KAI9564885.1"/>
    <property type="molecule type" value="Genomic_DNA"/>
</dbReference>
<name>A0AAD5Q2Y0_9CRUS</name>
<keyword evidence="5" id="KW-1185">Reference proteome</keyword>